<sequence>MYTPRKKAFWFAITTRIAILVLQVIFNVLIPDHDADAFKRPLDSTEKVSLYDRIIYFLFNGLTRWDGEYFLHIARYGYTYENTLAFYPLYPVMIRIVAAVLIKIFPLFNIQSMMIVAAILINFVCFVKSTIILYDLTKYVFQNTTIAYKTVMLYCINPASIFFSAIYSESMFAYLTFYTMLSSVKCCSALNISFPLALSTLVRSNGIVNIGFPVYFGLKNLYNSKKMKHQRQYNLLSILWHIFKLIKLKNCFIILSTVIVSLSPFFLLQIYNYIKFCTFTFDKLSLPVDVLHYAIENNLILPGKTESMWCNASIPLAYSYVQKTYWNIGFLRYYQFKQIPNFILALPILYIMLKCIKEFTYEYKDELYSLGFLDSKIERENTIRVKKYPLNMFVFVVHGLFLTVFCLLFVHIQVSTRLLASATPLIYWYCASTMSHKCIDLQYESDENVCSKWKVFFLSQKRYTLQDKFILFYFTGYTIIGCFMFSNFLPWT</sequence>
<evidence type="ECO:0000256" key="10">
    <source>
        <dbReference type="ARBA" id="ARBA00023136"/>
    </source>
</evidence>
<evidence type="ECO:0000256" key="2">
    <source>
        <dbReference type="ARBA" id="ARBA00004687"/>
    </source>
</evidence>
<dbReference type="InterPro" id="IPR007315">
    <property type="entry name" value="PIG-V/Gpi18"/>
</dbReference>
<dbReference type="GeneID" id="105433690"/>
<comment type="subcellular location">
    <subcellularLocation>
        <location evidence="1 11">Endoplasmic reticulum membrane</location>
        <topology evidence="1 11">Multi-pass membrane protein</topology>
    </subcellularLocation>
</comment>
<keyword evidence="5 11" id="KW-0328">Glycosyltransferase</keyword>
<proteinExistence type="inferred from homology"/>
<dbReference type="Pfam" id="PF04188">
    <property type="entry name" value="Mannosyl_trans2"/>
    <property type="match status" value="1"/>
</dbReference>
<dbReference type="CTD" id="19835383"/>
<dbReference type="AlphaFoldDB" id="A0A6I9WTK0"/>
<keyword evidence="4 11" id="KW-0337">GPI-anchor biosynthesis</keyword>
<comment type="pathway">
    <text evidence="2 11">Glycolipid biosynthesis; glycosylphosphatidylinositol-anchor biosynthesis.</text>
</comment>
<evidence type="ECO:0000256" key="8">
    <source>
        <dbReference type="ARBA" id="ARBA00022824"/>
    </source>
</evidence>
<evidence type="ECO:0000256" key="3">
    <source>
        <dbReference type="ARBA" id="ARBA00008698"/>
    </source>
</evidence>
<keyword evidence="10 11" id="KW-0472">Membrane</keyword>
<gene>
    <name evidence="13" type="primary">LOC105433690</name>
</gene>
<reference evidence="13" key="1">
    <citation type="submission" date="2025-08" db="UniProtKB">
        <authorList>
            <consortium name="RefSeq"/>
        </authorList>
    </citation>
    <scope>IDENTIFICATION</scope>
</reference>
<evidence type="ECO:0000256" key="11">
    <source>
        <dbReference type="RuleBase" id="RU363112"/>
    </source>
</evidence>
<evidence type="ECO:0000256" key="4">
    <source>
        <dbReference type="ARBA" id="ARBA00022502"/>
    </source>
</evidence>
<evidence type="ECO:0000256" key="1">
    <source>
        <dbReference type="ARBA" id="ARBA00004477"/>
    </source>
</evidence>
<dbReference type="GO" id="GO:0031501">
    <property type="term" value="C:mannosyltransferase complex"/>
    <property type="evidence" value="ECO:0007669"/>
    <property type="project" value="TreeGrafter"/>
</dbReference>
<protein>
    <recommendedName>
        <fullName evidence="11">GPI mannosyltransferase 2</fullName>
        <ecNumber evidence="11">2.4.1.-</ecNumber>
    </recommendedName>
</protein>
<dbReference type="KEGG" id="pbar:105433690"/>
<evidence type="ECO:0000313" key="12">
    <source>
        <dbReference type="Proteomes" id="UP000504615"/>
    </source>
</evidence>
<evidence type="ECO:0000313" key="13">
    <source>
        <dbReference type="RefSeq" id="XP_011647407.1"/>
    </source>
</evidence>
<feature type="transmembrane region" description="Helical" evidence="11">
    <location>
        <begin position="84"/>
        <end position="102"/>
    </location>
</feature>
<evidence type="ECO:0000256" key="5">
    <source>
        <dbReference type="ARBA" id="ARBA00022676"/>
    </source>
</evidence>
<feature type="transmembrane region" description="Helical" evidence="11">
    <location>
        <begin position="339"/>
        <end position="356"/>
    </location>
</feature>
<comment type="similarity">
    <text evidence="3 11">Belongs to the PIGV family.</text>
</comment>
<evidence type="ECO:0000256" key="7">
    <source>
        <dbReference type="ARBA" id="ARBA00022692"/>
    </source>
</evidence>
<dbReference type="EC" id="2.4.1.-" evidence="11"/>
<feature type="transmembrane region" description="Helical" evidence="11">
    <location>
        <begin position="206"/>
        <end position="222"/>
    </location>
</feature>
<dbReference type="PANTHER" id="PTHR12468">
    <property type="entry name" value="GPI MANNOSYLTRANSFERASE 2"/>
    <property type="match status" value="1"/>
</dbReference>
<feature type="transmembrane region" description="Helical" evidence="11">
    <location>
        <begin position="114"/>
        <end position="134"/>
    </location>
</feature>
<keyword evidence="9 11" id="KW-1133">Transmembrane helix</keyword>
<dbReference type="GO" id="GO:0000009">
    <property type="term" value="F:alpha-1,6-mannosyltransferase activity"/>
    <property type="evidence" value="ECO:0007669"/>
    <property type="project" value="InterPro"/>
</dbReference>
<feature type="transmembrane region" description="Helical" evidence="11">
    <location>
        <begin position="388"/>
        <end position="412"/>
    </location>
</feature>
<dbReference type="PANTHER" id="PTHR12468:SF2">
    <property type="entry name" value="GPI MANNOSYLTRANSFERASE 2"/>
    <property type="match status" value="1"/>
</dbReference>
<comment type="function">
    <text evidence="11">Mannosyltransferase involved in glycosylphosphatidylinositol-anchor biosynthesis.</text>
</comment>
<dbReference type="Proteomes" id="UP000504615">
    <property type="component" value="Unplaced"/>
</dbReference>
<accession>A0A6I9WTK0</accession>
<feature type="transmembrane region" description="Helical" evidence="11">
    <location>
        <begin position="9"/>
        <end position="30"/>
    </location>
</feature>
<keyword evidence="12" id="KW-1185">Reference proteome</keyword>
<dbReference type="UniPathway" id="UPA00196"/>
<evidence type="ECO:0000256" key="9">
    <source>
        <dbReference type="ARBA" id="ARBA00022989"/>
    </source>
</evidence>
<dbReference type="OrthoDB" id="10252502at2759"/>
<keyword evidence="8 11" id="KW-0256">Endoplasmic reticulum</keyword>
<dbReference type="RefSeq" id="XP_011647407.1">
    <property type="nucleotide sequence ID" value="XM_011649105.2"/>
</dbReference>
<name>A0A6I9WTK0_9HYME</name>
<organism evidence="12 13">
    <name type="scientific">Pogonomyrmex barbatus</name>
    <name type="common">red harvester ant</name>
    <dbReference type="NCBI Taxonomy" id="144034"/>
    <lineage>
        <taxon>Eukaryota</taxon>
        <taxon>Metazoa</taxon>
        <taxon>Ecdysozoa</taxon>
        <taxon>Arthropoda</taxon>
        <taxon>Hexapoda</taxon>
        <taxon>Insecta</taxon>
        <taxon>Pterygota</taxon>
        <taxon>Neoptera</taxon>
        <taxon>Endopterygota</taxon>
        <taxon>Hymenoptera</taxon>
        <taxon>Apocrita</taxon>
        <taxon>Aculeata</taxon>
        <taxon>Formicoidea</taxon>
        <taxon>Formicidae</taxon>
        <taxon>Myrmicinae</taxon>
        <taxon>Pogonomyrmex</taxon>
    </lineage>
</organism>
<keyword evidence="7 11" id="KW-0812">Transmembrane</keyword>
<keyword evidence="6 11" id="KW-0808">Transferase</keyword>
<feature type="transmembrane region" description="Helical" evidence="11">
    <location>
        <begin position="146"/>
        <end position="167"/>
    </location>
</feature>
<dbReference type="GO" id="GO:0004376">
    <property type="term" value="F:GPI mannosyltransferase activity"/>
    <property type="evidence" value="ECO:0007669"/>
    <property type="project" value="InterPro"/>
</dbReference>
<evidence type="ECO:0000256" key="6">
    <source>
        <dbReference type="ARBA" id="ARBA00022679"/>
    </source>
</evidence>
<dbReference type="GO" id="GO:0005789">
    <property type="term" value="C:endoplasmic reticulum membrane"/>
    <property type="evidence" value="ECO:0007669"/>
    <property type="project" value="UniProtKB-SubCell"/>
</dbReference>
<dbReference type="GO" id="GO:0006506">
    <property type="term" value="P:GPI anchor biosynthetic process"/>
    <property type="evidence" value="ECO:0007669"/>
    <property type="project" value="UniProtKB-UniPathway"/>
</dbReference>
<feature type="transmembrane region" description="Helical" evidence="11">
    <location>
        <begin position="470"/>
        <end position="489"/>
    </location>
</feature>
<feature type="transmembrane region" description="Helical" evidence="11">
    <location>
        <begin position="251"/>
        <end position="274"/>
    </location>
</feature>